<proteinExistence type="predicted"/>
<gene>
    <name evidence="1" type="ORF">CEY15_14290</name>
</gene>
<evidence type="ECO:0000313" key="2">
    <source>
        <dbReference type="Proteomes" id="UP000218810"/>
    </source>
</evidence>
<keyword evidence="2" id="KW-1185">Reference proteome</keyword>
<dbReference type="Proteomes" id="UP000218810">
    <property type="component" value="Unassembled WGS sequence"/>
</dbReference>
<name>A0A2A2WM49_9ACTN</name>
<dbReference type="AlphaFoldDB" id="A0A2A2WM49"/>
<dbReference type="OrthoDB" id="4774239at2"/>
<comment type="caution">
    <text evidence="1">The sequence shown here is derived from an EMBL/GenBank/DDBJ whole genome shotgun (WGS) entry which is preliminary data.</text>
</comment>
<sequence length="82" mass="9285">MSSFRALPFRPRRQPDPDGVPLRVRSCRDLCEWTRTPVERRGEPLFACQGCGSQWVPSEHWTPRDSNGAVPPEVLEIVAAEP</sequence>
<evidence type="ECO:0000313" key="1">
    <source>
        <dbReference type="EMBL" id="PAY22267.1"/>
    </source>
</evidence>
<organism evidence="1 2">
    <name type="scientific">Dietzia natronolimnaea</name>
    <dbReference type="NCBI Taxonomy" id="161920"/>
    <lineage>
        <taxon>Bacteria</taxon>
        <taxon>Bacillati</taxon>
        <taxon>Actinomycetota</taxon>
        <taxon>Actinomycetes</taxon>
        <taxon>Mycobacteriales</taxon>
        <taxon>Dietziaceae</taxon>
        <taxon>Dietzia</taxon>
    </lineage>
</organism>
<dbReference type="EMBL" id="NTGA01000026">
    <property type="protein sequence ID" value="PAY22267.1"/>
    <property type="molecule type" value="Genomic_DNA"/>
</dbReference>
<dbReference type="RefSeq" id="WP_095719004.1">
    <property type="nucleotide sequence ID" value="NZ_NTGA01000026.1"/>
</dbReference>
<accession>A0A2A2WM49</accession>
<protein>
    <submittedName>
        <fullName evidence="1">Uncharacterized protein</fullName>
    </submittedName>
</protein>
<reference evidence="2" key="1">
    <citation type="submission" date="2017-09" db="EMBL/GenBank/DDBJ databases">
        <authorList>
            <person name="Zhang Y."/>
            <person name="Huang X."/>
            <person name="Liu J."/>
            <person name="Lu L."/>
            <person name="Peng K."/>
        </authorList>
    </citation>
    <scope>NUCLEOTIDE SEQUENCE [LARGE SCALE GENOMIC DNA]</scope>
    <source>
        <strain evidence="2">S-XJ-1</strain>
    </source>
</reference>